<dbReference type="AlphaFoldDB" id="C7MBD2"/>
<dbReference type="PANTHER" id="PTHR11088">
    <property type="entry name" value="TRNA DIMETHYLALLYLTRANSFERASE"/>
    <property type="match status" value="1"/>
</dbReference>
<dbReference type="GO" id="GO:0006400">
    <property type="term" value="P:tRNA modification"/>
    <property type="evidence" value="ECO:0007669"/>
    <property type="project" value="TreeGrafter"/>
</dbReference>
<feature type="binding site" evidence="10">
    <location>
        <begin position="26"/>
        <end position="31"/>
    </location>
    <ligand>
        <name>substrate</name>
    </ligand>
</feature>
<dbReference type="Gene3D" id="3.40.50.300">
    <property type="entry name" value="P-loop containing nucleotide triphosphate hydrolases"/>
    <property type="match status" value="1"/>
</dbReference>
<dbReference type="OrthoDB" id="9776390at2"/>
<evidence type="ECO:0000256" key="13">
    <source>
        <dbReference type="RuleBase" id="RU003785"/>
    </source>
</evidence>
<gene>
    <name evidence="10" type="primary">miaA</name>
    <name evidence="14" type="ordered locus">Bfae_10570</name>
</gene>
<dbReference type="Pfam" id="PF01715">
    <property type="entry name" value="IPPT"/>
    <property type="match status" value="1"/>
</dbReference>
<reference evidence="14 15" key="1">
    <citation type="journal article" date="2009" name="Stand. Genomic Sci.">
        <title>Complete genome sequence of Brachybacterium faecium type strain (Schefferle 6-10).</title>
        <authorList>
            <person name="Lapidus A."/>
            <person name="Pukall R."/>
            <person name="Labuttii K."/>
            <person name="Copeland A."/>
            <person name="Del Rio T.G."/>
            <person name="Nolan M."/>
            <person name="Chen F."/>
            <person name="Lucas S."/>
            <person name="Tice H."/>
            <person name="Cheng J.F."/>
            <person name="Bruce D."/>
            <person name="Goodwin L."/>
            <person name="Pitluck S."/>
            <person name="Rohde M."/>
            <person name="Goker M."/>
            <person name="Pati A."/>
            <person name="Ivanova N."/>
            <person name="Mavrommatis K."/>
            <person name="Chen A."/>
            <person name="Palaniappan K."/>
            <person name="D'haeseleer P."/>
            <person name="Chain P."/>
            <person name="Bristow J."/>
            <person name="Eisen J.A."/>
            <person name="Markowitz V."/>
            <person name="Hugenholtz P."/>
            <person name="Kyrpides N.C."/>
            <person name="Klenk H.P."/>
        </authorList>
    </citation>
    <scope>NUCLEOTIDE SEQUENCE [LARGE SCALE GENOMIC DNA]</scope>
    <source>
        <strain evidence="15">ATCC 43885 / DSM 4810 / JCM 11609 / LMG 19847 / NBRC 14762 / NCIMB 9860 / 6-10</strain>
    </source>
</reference>
<evidence type="ECO:0000256" key="1">
    <source>
        <dbReference type="ARBA" id="ARBA00001946"/>
    </source>
</evidence>
<evidence type="ECO:0000256" key="7">
    <source>
        <dbReference type="ARBA" id="ARBA00022840"/>
    </source>
</evidence>
<proteinExistence type="inferred from homology"/>
<keyword evidence="4 10" id="KW-0808">Transferase</keyword>
<evidence type="ECO:0000256" key="3">
    <source>
        <dbReference type="ARBA" id="ARBA00005842"/>
    </source>
</evidence>
<keyword evidence="6 10" id="KW-0547">Nucleotide-binding</keyword>
<feature type="binding site" evidence="10">
    <location>
        <begin position="24"/>
        <end position="31"/>
    </location>
    <ligand>
        <name>ATP</name>
        <dbReference type="ChEBI" id="CHEBI:30616"/>
    </ligand>
</feature>
<dbReference type="NCBIfam" id="TIGR00174">
    <property type="entry name" value="miaA"/>
    <property type="match status" value="1"/>
</dbReference>
<evidence type="ECO:0000256" key="4">
    <source>
        <dbReference type="ARBA" id="ARBA00022679"/>
    </source>
</evidence>
<dbReference type="GO" id="GO:0005524">
    <property type="term" value="F:ATP binding"/>
    <property type="evidence" value="ECO:0007669"/>
    <property type="project" value="UniProtKB-UniRule"/>
</dbReference>
<dbReference type="HAMAP" id="MF_00185">
    <property type="entry name" value="IPP_trans"/>
    <property type="match status" value="1"/>
</dbReference>
<dbReference type="InterPro" id="IPR027417">
    <property type="entry name" value="P-loop_NTPase"/>
</dbReference>
<dbReference type="PANTHER" id="PTHR11088:SF60">
    <property type="entry name" value="TRNA DIMETHYLALLYLTRANSFERASE"/>
    <property type="match status" value="1"/>
</dbReference>
<comment type="catalytic activity">
    <reaction evidence="9 10 11">
        <text>adenosine(37) in tRNA + dimethylallyl diphosphate = N(6)-dimethylallyladenosine(37) in tRNA + diphosphate</text>
        <dbReference type="Rhea" id="RHEA:26482"/>
        <dbReference type="Rhea" id="RHEA-COMP:10162"/>
        <dbReference type="Rhea" id="RHEA-COMP:10375"/>
        <dbReference type="ChEBI" id="CHEBI:33019"/>
        <dbReference type="ChEBI" id="CHEBI:57623"/>
        <dbReference type="ChEBI" id="CHEBI:74411"/>
        <dbReference type="ChEBI" id="CHEBI:74415"/>
        <dbReference type="EC" id="2.5.1.75"/>
    </reaction>
</comment>
<evidence type="ECO:0000256" key="2">
    <source>
        <dbReference type="ARBA" id="ARBA00003213"/>
    </source>
</evidence>
<feature type="site" description="Interaction with substrate tRNA" evidence="10">
    <location>
        <position position="136"/>
    </location>
</feature>
<dbReference type="HOGENOM" id="CLU_032616_0_1_11"/>
<dbReference type="STRING" id="446465.Bfae_10570"/>
<keyword evidence="7 10" id="KW-0067">ATP-binding</keyword>
<evidence type="ECO:0000256" key="12">
    <source>
        <dbReference type="RuleBase" id="RU003784"/>
    </source>
</evidence>
<dbReference type="InterPro" id="IPR039657">
    <property type="entry name" value="Dimethylallyltransferase"/>
</dbReference>
<dbReference type="SUPFAM" id="SSF52540">
    <property type="entry name" value="P-loop containing nucleoside triphosphate hydrolases"/>
    <property type="match status" value="1"/>
</dbReference>
<feature type="site" description="Interaction with substrate tRNA" evidence="10">
    <location>
        <position position="115"/>
    </location>
</feature>
<evidence type="ECO:0000256" key="5">
    <source>
        <dbReference type="ARBA" id="ARBA00022694"/>
    </source>
</evidence>
<comment type="function">
    <text evidence="2 10 12">Catalyzes the transfer of a dimethylallyl group onto the adenine at position 37 in tRNAs that read codons beginning with uridine, leading to the formation of N6-(dimethylallyl)adenosine (i(6)A).</text>
</comment>
<accession>C7MBD2</accession>
<dbReference type="PATRIC" id="fig|446465.5.peg.1056"/>
<evidence type="ECO:0000256" key="11">
    <source>
        <dbReference type="RuleBase" id="RU003783"/>
    </source>
</evidence>
<keyword evidence="8 10" id="KW-0460">Magnesium</keyword>
<name>C7MBD2_BRAFD</name>
<evidence type="ECO:0000313" key="14">
    <source>
        <dbReference type="EMBL" id="ACU84905.1"/>
    </source>
</evidence>
<dbReference type="FunFam" id="1.10.20.140:FF:000001">
    <property type="entry name" value="tRNA dimethylallyltransferase"/>
    <property type="match status" value="1"/>
</dbReference>
<sequence>MNAPAAPAAPAEAEPGLPLLAVVGATATGKSDLAIDLAERLDGEVVNADALQLYRGMDIGTAKVTAQERRGIPHHLLDVLDVTEEASVSAYQRAAREAIAGIRSRGRVPILVGGSGLYVRAALDDIEFPPTDPDLRARLEERARREGTEALHRELSASDPEAARTIGLHDARRIVRALEVGELTGKPFAAFLPRPHHHDPSTVQLGLRRDRAVLHERIALRVERMVQQGLLAEIRALREQGLDRGRTARRAIGYEQGLAVLDGAMSCAEAVEATVAGTRRLVRKQDTWFRRDHRVHWLEADADGDLVGQALHRIEAARTARGTQQS</sequence>
<dbReference type="EC" id="2.5.1.75" evidence="10"/>
<organism evidence="14 15">
    <name type="scientific">Brachybacterium faecium (strain ATCC 43885 / DSM 4810 / JCM 11609 / LMG 19847 / NBRC 14762 / NCIMB 9860 / 6-10)</name>
    <dbReference type="NCBI Taxonomy" id="446465"/>
    <lineage>
        <taxon>Bacteria</taxon>
        <taxon>Bacillati</taxon>
        <taxon>Actinomycetota</taxon>
        <taxon>Actinomycetes</taxon>
        <taxon>Micrococcales</taxon>
        <taxon>Dermabacteraceae</taxon>
        <taxon>Brachybacterium</taxon>
    </lineage>
</organism>
<evidence type="ECO:0000256" key="10">
    <source>
        <dbReference type="HAMAP-Rule" id="MF_00185"/>
    </source>
</evidence>
<comment type="subunit">
    <text evidence="10">Monomer.</text>
</comment>
<dbReference type="Gene3D" id="1.10.20.140">
    <property type="match status" value="1"/>
</dbReference>
<comment type="similarity">
    <text evidence="3 10 13">Belongs to the IPP transferase family.</text>
</comment>
<evidence type="ECO:0000256" key="6">
    <source>
        <dbReference type="ARBA" id="ARBA00022741"/>
    </source>
</evidence>
<dbReference type="InterPro" id="IPR018022">
    <property type="entry name" value="IPT"/>
</dbReference>
<dbReference type="GO" id="GO:0052381">
    <property type="term" value="F:tRNA dimethylallyltransferase activity"/>
    <property type="evidence" value="ECO:0007669"/>
    <property type="project" value="UniProtKB-UniRule"/>
</dbReference>
<evidence type="ECO:0000256" key="9">
    <source>
        <dbReference type="ARBA" id="ARBA00049563"/>
    </source>
</evidence>
<dbReference type="KEGG" id="bfa:Bfae_10570"/>
<keyword evidence="15" id="KW-1185">Reference proteome</keyword>
<protein>
    <recommendedName>
        <fullName evidence="10">tRNA dimethylallyltransferase</fullName>
        <ecNumber evidence="10">2.5.1.75</ecNumber>
    </recommendedName>
    <alternativeName>
        <fullName evidence="10">Dimethylallyl diphosphate:tRNA dimethylallyltransferase</fullName>
        <shortName evidence="10">DMAPP:tRNA dimethylallyltransferase</shortName>
        <shortName evidence="10">DMATase</shortName>
    </alternativeName>
    <alternativeName>
        <fullName evidence="10">Isopentenyl-diphosphate:tRNA isopentenyltransferase</fullName>
        <shortName evidence="10">IPP transferase</shortName>
        <shortName evidence="10">IPPT</shortName>
        <shortName evidence="10">IPTase</shortName>
    </alternativeName>
</protein>
<dbReference type="EMBL" id="CP001643">
    <property type="protein sequence ID" value="ACU84905.1"/>
    <property type="molecule type" value="Genomic_DNA"/>
</dbReference>
<comment type="caution">
    <text evidence="10">Lacks conserved residue(s) required for the propagation of feature annotation.</text>
</comment>
<evidence type="ECO:0000256" key="8">
    <source>
        <dbReference type="ARBA" id="ARBA00022842"/>
    </source>
</evidence>
<dbReference type="Proteomes" id="UP000001919">
    <property type="component" value="Chromosome"/>
</dbReference>
<keyword evidence="5 10" id="KW-0819">tRNA processing</keyword>
<dbReference type="eggNOG" id="COG0324">
    <property type="taxonomic scope" value="Bacteria"/>
</dbReference>
<evidence type="ECO:0000313" key="15">
    <source>
        <dbReference type="Proteomes" id="UP000001919"/>
    </source>
</evidence>
<comment type="cofactor">
    <cofactor evidence="1 10">
        <name>Mg(2+)</name>
        <dbReference type="ChEBI" id="CHEBI:18420"/>
    </cofactor>
</comment>